<dbReference type="InParanoid" id="A0A4W3GL41"/>
<feature type="domain" description="EGF-like" evidence="5">
    <location>
        <begin position="22"/>
        <end position="54"/>
    </location>
</feature>
<organism evidence="6 7">
    <name type="scientific">Callorhinchus milii</name>
    <name type="common">Ghost shark</name>
    <dbReference type="NCBI Taxonomy" id="7868"/>
    <lineage>
        <taxon>Eukaryota</taxon>
        <taxon>Metazoa</taxon>
        <taxon>Chordata</taxon>
        <taxon>Craniata</taxon>
        <taxon>Vertebrata</taxon>
        <taxon>Chondrichthyes</taxon>
        <taxon>Holocephali</taxon>
        <taxon>Chimaeriformes</taxon>
        <taxon>Callorhinchidae</taxon>
        <taxon>Callorhinchus</taxon>
    </lineage>
</organism>
<keyword evidence="3 4" id="KW-1015">Disulfide bond</keyword>
<comment type="caution">
    <text evidence="4">Lacks conserved residue(s) required for the propagation of feature annotation.</text>
</comment>
<reference evidence="7" key="1">
    <citation type="journal article" date="2006" name="Science">
        <title>Ancient noncoding elements conserved in the human genome.</title>
        <authorList>
            <person name="Venkatesh B."/>
            <person name="Kirkness E.F."/>
            <person name="Loh Y.H."/>
            <person name="Halpern A.L."/>
            <person name="Lee A.P."/>
            <person name="Johnson J."/>
            <person name="Dandona N."/>
            <person name="Viswanathan L.D."/>
            <person name="Tay A."/>
            <person name="Venter J.C."/>
            <person name="Strausberg R.L."/>
            <person name="Brenner S."/>
        </authorList>
    </citation>
    <scope>NUCLEOTIDE SEQUENCE [LARGE SCALE GENOMIC DNA]</scope>
</reference>
<dbReference type="STRING" id="7868.ENSCMIP00000003817"/>
<evidence type="ECO:0000313" key="7">
    <source>
        <dbReference type="Proteomes" id="UP000314986"/>
    </source>
</evidence>
<dbReference type="PROSITE" id="PS01186">
    <property type="entry name" value="EGF_2"/>
    <property type="match status" value="1"/>
</dbReference>
<dbReference type="Proteomes" id="UP000314986">
    <property type="component" value="Unassembled WGS sequence"/>
</dbReference>
<evidence type="ECO:0000256" key="3">
    <source>
        <dbReference type="ARBA" id="ARBA00023157"/>
    </source>
</evidence>
<evidence type="ECO:0000256" key="2">
    <source>
        <dbReference type="ARBA" id="ARBA00022729"/>
    </source>
</evidence>
<keyword evidence="7" id="KW-1185">Reference proteome</keyword>
<protein>
    <recommendedName>
        <fullName evidence="5">EGF-like domain-containing protein</fullName>
    </recommendedName>
</protein>
<evidence type="ECO:0000256" key="4">
    <source>
        <dbReference type="PROSITE-ProRule" id="PRU00076"/>
    </source>
</evidence>
<dbReference type="SUPFAM" id="SSF57196">
    <property type="entry name" value="EGF/Laminin"/>
    <property type="match status" value="1"/>
</dbReference>
<reference evidence="6" key="4">
    <citation type="submission" date="2025-08" db="UniProtKB">
        <authorList>
            <consortium name="Ensembl"/>
        </authorList>
    </citation>
    <scope>IDENTIFICATION</scope>
</reference>
<keyword evidence="1 4" id="KW-0245">EGF-like domain</keyword>
<proteinExistence type="predicted"/>
<sequence length="140" mass="14961">FGGGSDCLCDCLSLSVLPCRHRKAVCELPCANGGKCTGPNTCQCPSDYTGEQFNPLTVPHRVNTLSLSVCLAATCTPPCLNRGRCIDVNKCFCPRGWRGARCQVAVVEPCVPRCQHGATCGPFNQCQCPEGTAGHRCERL</sequence>
<dbReference type="PANTHER" id="PTHR14949">
    <property type="entry name" value="EGF-LIKE-DOMAIN, MULTIPLE 7, 8"/>
    <property type="match status" value="1"/>
</dbReference>
<dbReference type="InterPro" id="IPR013111">
    <property type="entry name" value="EGF_extracell"/>
</dbReference>
<evidence type="ECO:0000256" key="1">
    <source>
        <dbReference type="ARBA" id="ARBA00022536"/>
    </source>
</evidence>
<dbReference type="AlphaFoldDB" id="A0A4W3GL41"/>
<feature type="domain" description="EGF-like" evidence="5">
    <location>
        <begin position="106"/>
        <end position="138"/>
    </location>
</feature>
<feature type="disulfide bond" evidence="4">
    <location>
        <begin position="93"/>
        <end position="102"/>
    </location>
</feature>
<dbReference type="GO" id="GO:0009986">
    <property type="term" value="C:cell surface"/>
    <property type="evidence" value="ECO:0007669"/>
    <property type="project" value="TreeGrafter"/>
</dbReference>
<dbReference type="PROSITE" id="PS50026">
    <property type="entry name" value="EGF_3"/>
    <property type="match status" value="3"/>
</dbReference>
<evidence type="ECO:0000259" key="5">
    <source>
        <dbReference type="PROSITE" id="PS50026"/>
    </source>
</evidence>
<dbReference type="Pfam" id="PF07974">
    <property type="entry name" value="EGF_2"/>
    <property type="match status" value="1"/>
</dbReference>
<reference evidence="7" key="3">
    <citation type="journal article" date="2014" name="Nature">
        <title>Elephant shark genome provides unique insights into gnathostome evolution.</title>
        <authorList>
            <consortium name="International Elephant Shark Genome Sequencing Consortium"/>
            <person name="Venkatesh B."/>
            <person name="Lee A.P."/>
            <person name="Ravi V."/>
            <person name="Maurya A.K."/>
            <person name="Lian M.M."/>
            <person name="Swann J.B."/>
            <person name="Ohta Y."/>
            <person name="Flajnik M.F."/>
            <person name="Sutoh Y."/>
            <person name="Kasahara M."/>
            <person name="Hoon S."/>
            <person name="Gangu V."/>
            <person name="Roy S.W."/>
            <person name="Irimia M."/>
            <person name="Korzh V."/>
            <person name="Kondrychyn I."/>
            <person name="Lim Z.W."/>
            <person name="Tay B.H."/>
            <person name="Tohari S."/>
            <person name="Kong K.W."/>
            <person name="Ho S."/>
            <person name="Lorente-Galdos B."/>
            <person name="Quilez J."/>
            <person name="Marques-Bonet T."/>
            <person name="Raney B.J."/>
            <person name="Ingham P.W."/>
            <person name="Tay A."/>
            <person name="Hillier L.W."/>
            <person name="Minx P."/>
            <person name="Boehm T."/>
            <person name="Wilson R.K."/>
            <person name="Brenner S."/>
            <person name="Warren W.C."/>
        </authorList>
    </citation>
    <scope>NUCLEOTIDE SEQUENCE [LARGE SCALE GENOMIC DNA]</scope>
</reference>
<keyword evidence="2" id="KW-0732">Signal</keyword>
<dbReference type="GeneTree" id="ENSGT01110000267905"/>
<feature type="disulfide bond" evidence="4">
    <location>
        <begin position="75"/>
        <end position="85"/>
    </location>
</feature>
<feature type="disulfide bond" evidence="4">
    <location>
        <begin position="128"/>
        <end position="137"/>
    </location>
</feature>
<dbReference type="SMART" id="SM00181">
    <property type="entry name" value="EGF"/>
    <property type="match status" value="3"/>
</dbReference>
<name>A0A4W3GL41_CALMI</name>
<dbReference type="Gene3D" id="2.10.25.10">
    <property type="entry name" value="Laminin"/>
    <property type="match status" value="2"/>
</dbReference>
<accession>A0A4W3GL41</accession>
<feature type="disulfide bond" evidence="4">
    <location>
        <begin position="26"/>
        <end position="36"/>
    </location>
</feature>
<reference evidence="6" key="5">
    <citation type="submission" date="2025-09" db="UniProtKB">
        <authorList>
            <consortium name="Ensembl"/>
        </authorList>
    </citation>
    <scope>IDENTIFICATION</scope>
</reference>
<dbReference type="GO" id="GO:0005102">
    <property type="term" value="F:signaling receptor binding"/>
    <property type="evidence" value="ECO:0007669"/>
    <property type="project" value="TreeGrafter"/>
</dbReference>
<reference evidence="7" key="2">
    <citation type="journal article" date="2007" name="PLoS Biol.">
        <title>Survey sequencing and comparative analysis of the elephant shark (Callorhinchus milii) genome.</title>
        <authorList>
            <person name="Venkatesh B."/>
            <person name="Kirkness E.F."/>
            <person name="Loh Y.H."/>
            <person name="Halpern A.L."/>
            <person name="Lee A.P."/>
            <person name="Johnson J."/>
            <person name="Dandona N."/>
            <person name="Viswanathan L.D."/>
            <person name="Tay A."/>
            <person name="Venter J.C."/>
            <person name="Strausberg R.L."/>
            <person name="Brenner S."/>
        </authorList>
    </citation>
    <scope>NUCLEOTIDE SEQUENCE [LARGE SCALE GENOMIC DNA]</scope>
</reference>
<dbReference type="InterPro" id="IPR050969">
    <property type="entry name" value="Dev_Signal_Modulators"/>
</dbReference>
<dbReference type="PANTHER" id="PTHR14949:SF56">
    <property type="entry name" value="EGF-LIKE-DOMAIN, MULTIPLE 7"/>
    <property type="match status" value="1"/>
</dbReference>
<evidence type="ECO:0000313" key="6">
    <source>
        <dbReference type="Ensembl" id="ENSCMIP00000003817.1"/>
    </source>
</evidence>
<feature type="domain" description="EGF-like" evidence="5">
    <location>
        <begin position="71"/>
        <end position="103"/>
    </location>
</feature>
<dbReference type="PROSITE" id="PS00022">
    <property type="entry name" value="EGF_1"/>
    <property type="match status" value="2"/>
</dbReference>
<dbReference type="Ensembl" id="ENSCMIT00000003962.1">
    <property type="protein sequence ID" value="ENSCMIP00000003817.1"/>
    <property type="gene ID" value="ENSCMIG00000002285.1"/>
</dbReference>
<feature type="disulfide bond" evidence="4">
    <location>
        <begin position="110"/>
        <end position="120"/>
    </location>
</feature>
<dbReference type="GO" id="GO:0005576">
    <property type="term" value="C:extracellular region"/>
    <property type="evidence" value="ECO:0007669"/>
    <property type="project" value="TreeGrafter"/>
</dbReference>
<dbReference type="InterPro" id="IPR000742">
    <property type="entry name" value="EGF"/>
</dbReference>